<evidence type="ECO:0000313" key="6">
    <source>
        <dbReference type="Proteomes" id="UP000001208"/>
    </source>
</evidence>
<dbReference type="Gene3D" id="1.10.10.60">
    <property type="entry name" value="Homeodomain-like"/>
    <property type="match status" value="2"/>
</dbReference>
<dbReference type="PANTHER" id="PTHR47893:SF1">
    <property type="entry name" value="REGULATORY PROTEIN PCHR"/>
    <property type="match status" value="1"/>
</dbReference>
<dbReference type="SUPFAM" id="SSF46689">
    <property type="entry name" value="Homeodomain-like"/>
    <property type="match status" value="2"/>
</dbReference>
<dbReference type="PRINTS" id="PR00032">
    <property type="entry name" value="HTHARAC"/>
</dbReference>
<dbReference type="InterPro" id="IPR053142">
    <property type="entry name" value="PchR_regulatory_protein"/>
</dbReference>
<dbReference type="InterPro" id="IPR018060">
    <property type="entry name" value="HTH_AraC"/>
</dbReference>
<dbReference type="STRING" id="517418.Ctha_2629"/>
<dbReference type="GO" id="GO:0003700">
    <property type="term" value="F:DNA-binding transcription factor activity"/>
    <property type="evidence" value="ECO:0007669"/>
    <property type="project" value="InterPro"/>
</dbReference>
<evidence type="ECO:0000259" key="4">
    <source>
        <dbReference type="PROSITE" id="PS01124"/>
    </source>
</evidence>
<dbReference type="HOGENOM" id="CLU_052345_4_4_10"/>
<gene>
    <name evidence="5" type="ordered locus">Ctha_2629</name>
</gene>
<dbReference type="SMART" id="SM00342">
    <property type="entry name" value="HTH_ARAC"/>
    <property type="match status" value="1"/>
</dbReference>
<evidence type="ECO:0000256" key="2">
    <source>
        <dbReference type="ARBA" id="ARBA00023125"/>
    </source>
</evidence>
<proteinExistence type="predicted"/>
<keyword evidence="2" id="KW-0238">DNA-binding</keyword>
<accession>B3QYB2</accession>
<dbReference type="OrthoDB" id="799767at2"/>
<dbReference type="Pfam" id="PF12833">
    <property type="entry name" value="HTH_18"/>
    <property type="match status" value="1"/>
</dbReference>
<dbReference type="PROSITE" id="PS01124">
    <property type="entry name" value="HTH_ARAC_FAMILY_2"/>
    <property type="match status" value="1"/>
</dbReference>
<dbReference type="AlphaFoldDB" id="B3QYB2"/>
<keyword evidence="6" id="KW-1185">Reference proteome</keyword>
<organism evidence="5 6">
    <name type="scientific">Chloroherpeton thalassium (strain ATCC 35110 / GB-78)</name>
    <dbReference type="NCBI Taxonomy" id="517418"/>
    <lineage>
        <taxon>Bacteria</taxon>
        <taxon>Pseudomonadati</taxon>
        <taxon>Chlorobiota</taxon>
        <taxon>Chlorobiia</taxon>
        <taxon>Chlorobiales</taxon>
        <taxon>Chloroherpetonaceae</taxon>
        <taxon>Chloroherpeton</taxon>
    </lineage>
</organism>
<feature type="domain" description="HTH araC/xylS-type" evidence="4">
    <location>
        <begin position="228"/>
        <end position="326"/>
    </location>
</feature>
<dbReference type="Proteomes" id="UP000001208">
    <property type="component" value="Chromosome"/>
</dbReference>
<dbReference type="eggNOG" id="COG2207">
    <property type="taxonomic scope" value="Bacteria"/>
</dbReference>
<dbReference type="EMBL" id="CP001100">
    <property type="protein sequence ID" value="ACF15078.1"/>
    <property type="molecule type" value="Genomic_DNA"/>
</dbReference>
<evidence type="ECO:0000256" key="3">
    <source>
        <dbReference type="ARBA" id="ARBA00023163"/>
    </source>
</evidence>
<name>B3QYB2_CHLT3</name>
<keyword evidence="1" id="KW-0805">Transcription regulation</keyword>
<reference evidence="5 6" key="1">
    <citation type="submission" date="2008-06" db="EMBL/GenBank/DDBJ databases">
        <title>Complete sequence of Chloroherpeton thalassium ATCC 35110.</title>
        <authorList>
            <consortium name="US DOE Joint Genome Institute"/>
            <person name="Lucas S."/>
            <person name="Copeland A."/>
            <person name="Lapidus A."/>
            <person name="Glavina del Rio T."/>
            <person name="Dalin E."/>
            <person name="Tice H."/>
            <person name="Bruce D."/>
            <person name="Goodwin L."/>
            <person name="Pitluck S."/>
            <person name="Schmutz J."/>
            <person name="Larimer F."/>
            <person name="Land M."/>
            <person name="Hauser L."/>
            <person name="Kyrpides N."/>
            <person name="Mikhailova N."/>
            <person name="Liu Z."/>
            <person name="Li T."/>
            <person name="Zhao F."/>
            <person name="Overmann J."/>
            <person name="Bryant D.A."/>
            <person name="Richardson P."/>
        </authorList>
    </citation>
    <scope>NUCLEOTIDE SEQUENCE [LARGE SCALE GENOMIC DNA]</scope>
    <source>
        <strain evidence="6">ATCC 35110 / GB-78</strain>
    </source>
</reference>
<evidence type="ECO:0000256" key="1">
    <source>
        <dbReference type="ARBA" id="ARBA00023015"/>
    </source>
</evidence>
<dbReference type="InterPro" id="IPR020449">
    <property type="entry name" value="Tscrpt_reg_AraC-type_HTH"/>
</dbReference>
<evidence type="ECO:0000313" key="5">
    <source>
        <dbReference type="EMBL" id="ACF15078.1"/>
    </source>
</evidence>
<keyword evidence="3" id="KW-0804">Transcription</keyword>
<dbReference type="InterPro" id="IPR009057">
    <property type="entry name" value="Homeodomain-like_sf"/>
</dbReference>
<protein>
    <submittedName>
        <fullName evidence="5">Transcriptional regulator, AraC family</fullName>
    </submittedName>
</protein>
<sequence length="329" mass="37411">MLRLKRLSMTMLNLSSWPFIFFLIGNIPDQDDMYVSVIFVFAIMIERKQIKEFILIKEQHQPTELANLQTNVQAEVYALSLYLSGASHVSNPTSEETKYGGQLYSFYANPIIEKFEHQVEANQKLEKITVLVPFEMMNAFSAGDPNIARHVAALSESSHGYVKGVNYQLTPQILEIGHQIFNHKYAGSLADMFLESQVLALLVEHFTQIGKLRNATGSLSNSDVEKLRNAKELLLSKLENPPSLIQLAKAANLNTFKLKTGFKELFGMPVYKYLQKERMKKAFELLEAKQMNVQEIAWRVGYSSLSSFSNSFLKMYGVRPSEILGEKYS</sequence>
<dbReference type="GO" id="GO:0043565">
    <property type="term" value="F:sequence-specific DNA binding"/>
    <property type="evidence" value="ECO:0007669"/>
    <property type="project" value="InterPro"/>
</dbReference>
<dbReference type="KEGG" id="cts:Ctha_2629"/>
<dbReference type="PANTHER" id="PTHR47893">
    <property type="entry name" value="REGULATORY PROTEIN PCHR"/>
    <property type="match status" value="1"/>
</dbReference>